<dbReference type="PANTHER" id="PTHR43393">
    <property type="entry name" value="CYTOKININ RIBOSIDE 5'-MONOPHOSPHATE PHOSPHORIBOHYDROLASE"/>
    <property type="match status" value="1"/>
</dbReference>
<name>A0ABY0FL85_9BACT</name>
<dbReference type="NCBIfam" id="TIGR00730">
    <property type="entry name" value="Rossman fold protein, TIGR00730 family"/>
    <property type="match status" value="1"/>
</dbReference>
<dbReference type="PANTHER" id="PTHR43393:SF3">
    <property type="entry name" value="LYSINE DECARBOXYLASE-LIKE PROTEIN"/>
    <property type="match status" value="1"/>
</dbReference>
<protein>
    <recommendedName>
        <fullName evidence="1">Cytokinin riboside 5'-monophosphate phosphoribohydrolase</fullName>
        <ecNumber evidence="1">3.2.2.n1</ecNumber>
    </recommendedName>
</protein>
<evidence type="ECO:0000313" key="2">
    <source>
        <dbReference type="EMBL" id="RYC74512.1"/>
    </source>
</evidence>
<evidence type="ECO:0000313" key="3">
    <source>
        <dbReference type="Proteomes" id="UP001191019"/>
    </source>
</evidence>
<reference evidence="2 3" key="2">
    <citation type="journal article" date="2020" name="Cell Rep.">
        <title>Acquisition and Adaptation of Ultra-small Parasitic Reduced Genome Bacteria to Mammalian Hosts.</title>
        <authorList>
            <person name="McLean J.S."/>
            <person name="Bor B."/>
            <person name="Kerns K.A."/>
            <person name="Liu Q."/>
            <person name="To T.T."/>
            <person name="Solden L."/>
            <person name="Hendrickson E.L."/>
            <person name="Wrighton K."/>
            <person name="Shi W."/>
            <person name="He X."/>
        </authorList>
    </citation>
    <scope>NUCLEOTIDE SEQUENCE [LARGE SCALE GENOMIC DNA]</scope>
    <source>
        <strain evidence="2 3">TM7_G3_2_Rum_HOT_351B</strain>
    </source>
</reference>
<sequence>MLKTEEELLKKLSIADLERANAYAKDLGRGLQIVRSFSQGVTFFGSARLAQNNKYCKMAYKLGGLLAENGHTVITGGGPGIMEAANHGAYELGGRSIGLNITLAHEQFPNPYLTDCITFEYFFARKVSLAMSAKVFVFFPGGFGTMDELSEILCLMQEAKMPKMPVFLIGKDYWKAFDKIIGKMMMLKLINVKDAGIFTITDDVQKVVDAANKIGHPKISENFYDGFREASSLATK</sequence>
<reference evidence="2 3" key="1">
    <citation type="journal article" date="2018" name="bioRxiv">
        <title>Evidence of independent acquisition and adaption of ultra-small bacteria to human hosts across the highly diverse yet reduced genomes of the phylum Saccharibacteria.</title>
        <authorList>
            <person name="McLean J.S."/>
            <person name="Bor B."/>
            <person name="To T.T."/>
            <person name="Liu Q."/>
            <person name="Kearns K.A."/>
            <person name="Solden L.M."/>
            <person name="Wrighton K.C."/>
            <person name="He X."/>
            <person name="Shi W."/>
        </authorList>
    </citation>
    <scope>NUCLEOTIDE SEQUENCE [LARGE SCALE GENOMIC DNA]</scope>
    <source>
        <strain evidence="2 3">TM7_G3_2_Rum_HOT_351B</strain>
    </source>
</reference>
<gene>
    <name evidence="2" type="primary">yvdD</name>
    <name evidence="2" type="ORF">G3RUM_00668</name>
</gene>
<keyword evidence="3" id="KW-1185">Reference proteome</keyword>
<dbReference type="Proteomes" id="UP001191019">
    <property type="component" value="Unassembled WGS sequence"/>
</dbReference>
<comment type="similarity">
    <text evidence="1">Belongs to the LOG family.</text>
</comment>
<dbReference type="EMBL" id="PRLM01000006">
    <property type="protein sequence ID" value="RYC74512.1"/>
    <property type="molecule type" value="Genomic_DNA"/>
</dbReference>
<dbReference type="InterPro" id="IPR005269">
    <property type="entry name" value="LOG"/>
</dbReference>
<dbReference type="InterPro" id="IPR031100">
    <property type="entry name" value="LOG_fam"/>
</dbReference>
<organism evidence="2 3">
    <name type="scientific">Candidatus Nanosyncoccus alces</name>
    <dbReference type="NCBI Taxonomy" id="2171997"/>
    <lineage>
        <taxon>Bacteria</taxon>
        <taxon>Candidatus Saccharimonadota</taxon>
        <taxon>Candidatus Nanosyncoccalia</taxon>
        <taxon>Candidatus Nanosyncoccales</taxon>
        <taxon>Candidatus Nanosyncoccaceae</taxon>
        <taxon>Candidatus Nanosyncoccus</taxon>
    </lineage>
</organism>
<dbReference type="RefSeq" id="WP_129735357.1">
    <property type="nucleotide sequence ID" value="NZ_PRLM01000006.1"/>
</dbReference>
<keyword evidence="1" id="KW-0203">Cytokinin biosynthesis</keyword>
<comment type="caution">
    <text evidence="2">The sequence shown here is derived from an EMBL/GenBank/DDBJ whole genome shotgun (WGS) entry which is preliminary data.</text>
</comment>
<proteinExistence type="inferred from homology"/>
<dbReference type="Pfam" id="PF03641">
    <property type="entry name" value="Lysine_decarbox"/>
    <property type="match status" value="1"/>
</dbReference>
<accession>A0ABY0FL85</accession>
<dbReference type="InterPro" id="IPR052341">
    <property type="entry name" value="LOG_family_nucleotidases"/>
</dbReference>
<dbReference type="SUPFAM" id="SSF102405">
    <property type="entry name" value="MCP/YpsA-like"/>
    <property type="match status" value="1"/>
</dbReference>
<dbReference type="Gene3D" id="3.40.50.450">
    <property type="match status" value="1"/>
</dbReference>
<dbReference type="EC" id="3.2.2.n1" evidence="1"/>
<keyword evidence="1" id="KW-0378">Hydrolase</keyword>
<evidence type="ECO:0000256" key="1">
    <source>
        <dbReference type="RuleBase" id="RU363015"/>
    </source>
</evidence>